<dbReference type="STRING" id="568899.SAMN05192534_10751"/>
<feature type="transmembrane region" description="Helical" evidence="2">
    <location>
        <begin position="439"/>
        <end position="459"/>
    </location>
</feature>
<dbReference type="AlphaFoldDB" id="A0A1G8DEF0"/>
<evidence type="ECO:0000256" key="1">
    <source>
        <dbReference type="SAM" id="Coils"/>
    </source>
</evidence>
<dbReference type="InterPro" id="IPR038734">
    <property type="entry name" value="YhaN_AAA"/>
</dbReference>
<evidence type="ECO:0000313" key="4">
    <source>
        <dbReference type="EMBL" id="SDH55690.1"/>
    </source>
</evidence>
<dbReference type="OrthoDB" id="9764467at2"/>
<evidence type="ECO:0000256" key="2">
    <source>
        <dbReference type="SAM" id="Phobius"/>
    </source>
</evidence>
<accession>A0A1G8DEF0</accession>
<feature type="coiled-coil region" evidence="1">
    <location>
        <begin position="725"/>
        <end position="793"/>
    </location>
</feature>
<proteinExistence type="predicted"/>
<dbReference type="RefSeq" id="WP_091272665.1">
    <property type="nucleotide sequence ID" value="NZ_FNDK01000007.1"/>
</dbReference>
<keyword evidence="2" id="KW-1133">Transmembrane helix</keyword>
<dbReference type="Pfam" id="PF13514">
    <property type="entry name" value="AAA_27"/>
    <property type="match status" value="1"/>
</dbReference>
<dbReference type="EMBL" id="FNDK01000007">
    <property type="protein sequence ID" value="SDH55690.1"/>
    <property type="molecule type" value="Genomic_DNA"/>
</dbReference>
<dbReference type="Gene3D" id="3.40.50.300">
    <property type="entry name" value="P-loop containing nucleotide triphosphate hydrolases"/>
    <property type="match status" value="2"/>
</dbReference>
<keyword evidence="2" id="KW-0812">Transmembrane</keyword>
<reference evidence="4 5" key="1">
    <citation type="submission" date="2016-10" db="EMBL/GenBank/DDBJ databases">
        <authorList>
            <person name="de Groot N.N."/>
        </authorList>
    </citation>
    <scope>NUCLEOTIDE SEQUENCE [LARGE SCALE GENOMIC DNA]</scope>
    <source>
        <strain evidence="4 5">DSM 21632</strain>
    </source>
</reference>
<organism evidence="4 5">
    <name type="scientific">Alteribacillus persepolensis</name>
    <dbReference type="NCBI Taxonomy" id="568899"/>
    <lineage>
        <taxon>Bacteria</taxon>
        <taxon>Bacillati</taxon>
        <taxon>Bacillota</taxon>
        <taxon>Bacilli</taxon>
        <taxon>Bacillales</taxon>
        <taxon>Bacillaceae</taxon>
        <taxon>Alteribacillus</taxon>
    </lineage>
</organism>
<evidence type="ECO:0000313" key="5">
    <source>
        <dbReference type="Proteomes" id="UP000199163"/>
    </source>
</evidence>
<feature type="coiled-coil region" evidence="1">
    <location>
        <begin position="520"/>
        <end position="547"/>
    </location>
</feature>
<dbReference type="PANTHER" id="PTHR41259:SF1">
    <property type="entry name" value="DOUBLE-STRAND BREAK REPAIR RAD50 ATPASE, PUTATIVE-RELATED"/>
    <property type="match status" value="1"/>
</dbReference>
<keyword evidence="5" id="KW-1185">Reference proteome</keyword>
<feature type="domain" description="YhaN AAA" evidence="3">
    <location>
        <begin position="1"/>
        <end position="200"/>
    </location>
</feature>
<feature type="transmembrane region" description="Helical" evidence="2">
    <location>
        <begin position="465"/>
        <end position="482"/>
    </location>
</feature>
<dbReference type="SUPFAM" id="SSF52540">
    <property type="entry name" value="P-loop containing nucleoside triphosphate hydrolases"/>
    <property type="match status" value="2"/>
</dbReference>
<name>A0A1G8DEF0_9BACI</name>
<dbReference type="Proteomes" id="UP000199163">
    <property type="component" value="Unassembled WGS sequence"/>
</dbReference>
<feature type="coiled-coil region" evidence="1">
    <location>
        <begin position="215"/>
        <end position="242"/>
    </location>
</feature>
<evidence type="ECO:0000259" key="3">
    <source>
        <dbReference type="Pfam" id="PF13514"/>
    </source>
</evidence>
<dbReference type="PANTHER" id="PTHR41259">
    <property type="entry name" value="DOUBLE-STRAND BREAK REPAIR RAD50 ATPASE, PUTATIVE-RELATED"/>
    <property type="match status" value="1"/>
</dbReference>
<keyword evidence="1" id="KW-0175">Coiled coil</keyword>
<protein>
    <submittedName>
        <fullName evidence="4">Uncharacterized protein YhaN</fullName>
    </submittedName>
</protein>
<keyword evidence="2" id="KW-0472">Membrane</keyword>
<sequence>MRIVKLHIYGFGKFHDFTLEFHHPIQVIYGRNESGKTTLRAFVQAILFGFPTKKEKLLRYEPKKSSSYGGNLTLMLDNQETITVERVMKHKAAGDITVHRESGETAGEKEWSAWLGKVDRATFQGIFCFGLDGLNELNQLKGTALNRYIYEAGMTGTKQVSQIDKELGQKLDQLFKPRGQKPIINKKAKEVNKQYRNVKEWDNEFDRYHILLQQEQTLNEQLRRIKRDKKDLFSQKEQWQRRQTVVHMLQEKKEIERKLDILASSRDVPLEAEDEWAQYYQKKNQAAFEYEESAIQITHESMKYTNAAVSWKAVKLLEKTRELKEQLPLYKKYIHDKDRLEFSIQKKQDTMNDRIKRLGITNEKTLRRSNTSIFAEEELYQLIEKGKEYKERKRILEEQYMEQNNKISQVESDLHDMKQQQRSLPERHGAAVQEAKRSFFTRSFLLQITAGLFFGLGVWQAAVQHVFMSIVLFVAALFLFLAKSEKKAATLSKSSYQEQKDISGTDSWIETAVRERQWQLERETAYAETLSERMKDMEAKWEETTDDLHRWCVTHHFPLIDNIHAAEHIFITMREYNDLYDEYQRLKNEWNAVDEQVQAIAADVQRTAEQMNAASDDSIEELIVLLIEKAEHENQRNDVLLKQADKFVELYEQKQSAKQKQRQYTQKVAALYQSVHAYDKESFLQSIEKKKQYLDVNKQHRWLSEQIAAQLEPGESETGWLENVLDDDTKQMETMDNEVEALEEEEQHLHQQTAEVKQKLKTLEENGTYEQQLQQYQQGKEELQENMHQWLVLKTAKQLMEHAKSVYEKDRQPYVIQEASRYFSFITNERYTRLFAPIGLETFMVEDKEGIRYSPDELSRGTAEQLYLSLRFALAASYQEYTVFPFVMDDPFVNFDVTRQKAAFSLLKKAAEDRQIIYFTCHELPESFEHDYPVEILSDND</sequence>
<gene>
    <name evidence="4" type="ORF">SAMN05192534_10751</name>
</gene>
<feature type="coiled-coil region" evidence="1">
    <location>
        <begin position="379"/>
        <end position="420"/>
    </location>
</feature>
<dbReference type="InterPro" id="IPR027417">
    <property type="entry name" value="P-loop_NTPase"/>
</dbReference>